<proteinExistence type="predicted"/>
<dbReference type="Proteomes" id="UP001195769">
    <property type="component" value="Unassembled WGS sequence"/>
</dbReference>
<dbReference type="GeneID" id="64668020"/>
<reference evidence="2" key="1">
    <citation type="journal article" date="2020" name="New Phytol.">
        <title>Comparative genomics reveals dynamic genome evolution in host specialist ectomycorrhizal fungi.</title>
        <authorList>
            <person name="Lofgren L.A."/>
            <person name="Nguyen N.H."/>
            <person name="Vilgalys R."/>
            <person name="Ruytinx J."/>
            <person name="Liao H.L."/>
            <person name="Branco S."/>
            <person name="Kuo A."/>
            <person name="LaButti K."/>
            <person name="Lipzen A."/>
            <person name="Andreopoulos W."/>
            <person name="Pangilinan J."/>
            <person name="Riley R."/>
            <person name="Hundley H."/>
            <person name="Na H."/>
            <person name="Barry K."/>
            <person name="Grigoriev I.V."/>
            <person name="Stajich J.E."/>
            <person name="Kennedy P.G."/>
        </authorList>
    </citation>
    <scope>NUCLEOTIDE SEQUENCE</scope>
    <source>
        <strain evidence="2">FC203</strain>
    </source>
</reference>
<name>A0AAD4DWK2_9AGAM</name>
<accession>A0AAD4DWK2</accession>
<evidence type="ECO:0000313" key="2">
    <source>
        <dbReference type="EMBL" id="KAG1895327.1"/>
    </source>
</evidence>
<gene>
    <name evidence="2" type="ORF">F5891DRAFT_916755</name>
</gene>
<evidence type="ECO:0000313" key="3">
    <source>
        <dbReference type="Proteomes" id="UP001195769"/>
    </source>
</evidence>
<dbReference type="RefSeq" id="XP_041220903.1">
    <property type="nucleotide sequence ID" value="XM_041373722.1"/>
</dbReference>
<organism evidence="2 3">
    <name type="scientific">Suillus fuscotomentosus</name>
    <dbReference type="NCBI Taxonomy" id="1912939"/>
    <lineage>
        <taxon>Eukaryota</taxon>
        <taxon>Fungi</taxon>
        <taxon>Dikarya</taxon>
        <taxon>Basidiomycota</taxon>
        <taxon>Agaricomycotina</taxon>
        <taxon>Agaricomycetes</taxon>
        <taxon>Agaricomycetidae</taxon>
        <taxon>Boletales</taxon>
        <taxon>Suillineae</taxon>
        <taxon>Suillaceae</taxon>
        <taxon>Suillus</taxon>
    </lineage>
</organism>
<dbReference type="AlphaFoldDB" id="A0AAD4DWK2"/>
<feature type="region of interest" description="Disordered" evidence="1">
    <location>
        <begin position="82"/>
        <end position="103"/>
    </location>
</feature>
<evidence type="ECO:0000256" key="1">
    <source>
        <dbReference type="SAM" id="MobiDB-lite"/>
    </source>
</evidence>
<dbReference type="EMBL" id="JABBWK010000067">
    <property type="protein sequence ID" value="KAG1895327.1"/>
    <property type="molecule type" value="Genomic_DNA"/>
</dbReference>
<sequence>MERALKIIGRDKTLISELEVNSKGNAVKVPHSMNKASGKISNSRKAFSDTNFGAATRGYMKSINRLDESILQDIWGRTKEIAARRRGAPPTVEEDSEDERALI</sequence>
<feature type="non-terminal residue" evidence="2">
    <location>
        <position position="103"/>
    </location>
</feature>
<feature type="compositionally biased region" description="Acidic residues" evidence="1">
    <location>
        <begin position="92"/>
        <end position="103"/>
    </location>
</feature>
<comment type="caution">
    <text evidence="2">The sequence shown here is derived from an EMBL/GenBank/DDBJ whole genome shotgun (WGS) entry which is preliminary data.</text>
</comment>
<protein>
    <submittedName>
        <fullName evidence="2">Uncharacterized protein</fullName>
    </submittedName>
</protein>
<keyword evidence="3" id="KW-1185">Reference proteome</keyword>